<reference evidence="2 3" key="1">
    <citation type="journal article" date="2007" name="Nature">
        <title>Genome of the marsupial Monodelphis domestica reveals innovation in non-coding sequences.</title>
        <authorList>
            <person name="Mikkelsen T.S."/>
            <person name="Wakefield M.J."/>
            <person name="Aken B."/>
            <person name="Amemiya C.T."/>
            <person name="Chang J.L."/>
            <person name="Duke S."/>
            <person name="Garber M."/>
            <person name="Gentles A.J."/>
            <person name="Goodstadt L."/>
            <person name="Heger A."/>
            <person name="Jurka J."/>
            <person name="Kamal M."/>
            <person name="Mauceli E."/>
            <person name="Searle S.M."/>
            <person name="Sharpe T."/>
            <person name="Baker M.L."/>
            <person name="Batzer M.A."/>
            <person name="Benos P.V."/>
            <person name="Belov K."/>
            <person name="Clamp M."/>
            <person name="Cook A."/>
            <person name="Cuff J."/>
            <person name="Das R."/>
            <person name="Davidow L."/>
            <person name="Deakin J.E."/>
            <person name="Fazzari M.J."/>
            <person name="Glass J.L."/>
            <person name="Grabherr M."/>
            <person name="Greally J.M."/>
            <person name="Gu W."/>
            <person name="Hore T.A."/>
            <person name="Huttley G.A."/>
            <person name="Kleber M."/>
            <person name="Jirtle R.L."/>
            <person name="Koina E."/>
            <person name="Lee J.T."/>
            <person name="Mahony S."/>
            <person name="Marra M.A."/>
            <person name="Miller R.D."/>
            <person name="Nicholls R.D."/>
            <person name="Oda M."/>
            <person name="Papenfuss A.T."/>
            <person name="Parra Z.E."/>
            <person name="Pollock D.D."/>
            <person name="Ray D.A."/>
            <person name="Schein J.E."/>
            <person name="Speed T.P."/>
            <person name="Thompson K."/>
            <person name="VandeBerg J.L."/>
            <person name="Wade C.M."/>
            <person name="Walker J.A."/>
            <person name="Waters P.D."/>
            <person name="Webber C."/>
            <person name="Weidman J.R."/>
            <person name="Xie X."/>
            <person name="Zody M.C."/>
            <person name="Baldwin J."/>
            <person name="Abdouelleil A."/>
            <person name="Abdulkadir J."/>
            <person name="Abebe A."/>
            <person name="Abera B."/>
            <person name="Abreu J."/>
            <person name="Acer S.C."/>
            <person name="Aftuck L."/>
            <person name="Alexander A."/>
            <person name="An P."/>
            <person name="Anderson E."/>
            <person name="Anderson S."/>
            <person name="Arachi H."/>
            <person name="Azer M."/>
            <person name="Bachantsang P."/>
            <person name="Barry A."/>
            <person name="Bayul T."/>
            <person name="Berlin A."/>
            <person name="Bessette D."/>
            <person name="Bloom T."/>
            <person name="Bloom T."/>
            <person name="Boguslavskiy L."/>
            <person name="Bonnet C."/>
            <person name="Boukhgalter B."/>
            <person name="Bourzgui I."/>
            <person name="Brown A."/>
            <person name="Cahill P."/>
            <person name="Channer S."/>
            <person name="Cheshatsang Y."/>
            <person name="Chuda L."/>
            <person name="Citroen M."/>
            <person name="Collymore A."/>
            <person name="Cooke P."/>
            <person name="Costello M."/>
            <person name="D'Aco K."/>
            <person name="Daza R."/>
            <person name="De Haan G."/>
            <person name="DeGray S."/>
            <person name="DeMaso C."/>
            <person name="Dhargay N."/>
            <person name="Dooley K."/>
            <person name="Dooley E."/>
            <person name="Doricent M."/>
            <person name="Dorje P."/>
            <person name="Dorjee K."/>
            <person name="Dupes A."/>
            <person name="Elong R."/>
            <person name="Falk J."/>
            <person name="Farina A."/>
            <person name="Faro S."/>
            <person name="Ferguson D."/>
            <person name="Fisher S."/>
            <person name="Foley C.D."/>
            <person name="Franke A."/>
            <person name="Friedrich D."/>
            <person name="Gadbois L."/>
            <person name="Gearin G."/>
            <person name="Gearin C.R."/>
            <person name="Giannoukos G."/>
            <person name="Goode T."/>
            <person name="Graham J."/>
            <person name="Grandbois E."/>
            <person name="Grewal S."/>
            <person name="Gyaltsen K."/>
            <person name="Hafez N."/>
            <person name="Hagos B."/>
            <person name="Hall J."/>
            <person name="Henson C."/>
            <person name="Hollinger A."/>
            <person name="Honan T."/>
            <person name="Huard M.D."/>
            <person name="Hughes L."/>
            <person name="Hurhula B."/>
            <person name="Husby M.E."/>
            <person name="Kamat A."/>
            <person name="Kanga B."/>
            <person name="Kashin S."/>
            <person name="Khazanovich D."/>
            <person name="Kisner P."/>
            <person name="Lance K."/>
            <person name="Lara M."/>
            <person name="Lee W."/>
            <person name="Lennon N."/>
            <person name="Letendre F."/>
            <person name="LeVine R."/>
            <person name="Lipovsky A."/>
            <person name="Liu X."/>
            <person name="Liu J."/>
            <person name="Liu S."/>
            <person name="Lokyitsang T."/>
            <person name="Lokyitsang Y."/>
            <person name="Lubonja R."/>
            <person name="Lui A."/>
            <person name="MacDonald P."/>
            <person name="Magnisalis V."/>
            <person name="Maru K."/>
            <person name="Matthews C."/>
            <person name="McCusker W."/>
            <person name="McDonough S."/>
            <person name="Mehta T."/>
            <person name="Meldrim J."/>
            <person name="Meneus L."/>
            <person name="Mihai O."/>
            <person name="Mihalev A."/>
            <person name="Mihova T."/>
            <person name="Mittelman R."/>
            <person name="Mlenga V."/>
            <person name="Montmayeur A."/>
            <person name="Mulrain L."/>
            <person name="Navidi A."/>
            <person name="Naylor J."/>
            <person name="Negash T."/>
            <person name="Nguyen T."/>
            <person name="Nguyen N."/>
            <person name="Nicol R."/>
            <person name="Norbu C."/>
            <person name="Norbu N."/>
            <person name="Novod N."/>
            <person name="O'Neill B."/>
            <person name="Osman S."/>
            <person name="Markiewicz E."/>
            <person name="Oyono O.L."/>
            <person name="Patti C."/>
            <person name="Phunkhang P."/>
            <person name="Pierre F."/>
            <person name="Priest M."/>
            <person name="Raghuraman S."/>
            <person name="Rege F."/>
            <person name="Reyes R."/>
            <person name="Rise C."/>
            <person name="Rogov P."/>
            <person name="Ross K."/>
            <person name="Ryan E."/>
            <person name="Settipalli S."/>
            <person name="Shea T."/>
            <person name="Sherpa N."/>
            <person name="Shi L."/>
            <person name="Shih D."/>
            <person name="Sparrow T."/>
            <person name="Spaulding J."/>
            <person name="Stalker J."/>
            <person name="Stange-Thomann N."/>
            <person name="Stavropoulos S."/>
            <person name="Stone C."/>
            <person name="Strader C."/>
            <person name="Tesfaye S."/>
            <person name="Thomson T."/>
            <person name="Thoulutsang Y."/>
            <person name="Thoulutsang D."/>
            <person name="Topham K."/>
            <person name="Topping I."/>
            <person name="Tsamla T."/>
            <person name="Vassiliev H."/>
            <person name="Vo A."/>
            <person name="Wangchuk T."/>
            <person name="Wangdi T."/>
            <person name="Weiand M."/>
            <person name="Wilkinson J."/>
            <person name="Wilson A."/>
            <person name="Yadav S."/>
            <person name="Young G."/>
            <person name="Yu Q."/>
            <person name="Zembek L."/>
            <person name="Zhong D."/>
            <person name="Zimmer A."/>
            <person name="Zwirko Z."/>
            <person name="Jaffe D.B."/>
            <person name="Alvarez P."/>
            <person name="Brockman W."/>
            <person name="Butler J."/>
            <person name="Chin C."/>
            <person name="Gnerre S."/>
            <person name="MacCallum I."/>
            <person name="Graves J.A."/>
            <person name="Ponting C.P."/>
            <person name="Breen M."/>
            <person name="Samollow P.B."/>
            <person name="Lander E.S."/>
            <person name="Lindblad-Toh K."/>
        </authorList>
    </citation>
    <scope>NUCLEOTIDE SEQUENCE [LARGE SCALE GENOMIC DNA]</scope>
</reference>
<dbReference type="Ensembl" id="ENSMODT00000077511.1">
    <property type="protein sequence ID" value="ENSMODP00000056020.1"/>
    <property type="gene ID" value="ENSMODG00000040993.1"/>
</dbReference>
<dbReference type="PANTHER" id="PTHR23232:SF168">
    <property type="entry name" value="KRAB DOMAIN-CONTAINING PROTEIN"/>
    <property type="match status" value="1"/>
</dbReference>
<protein>
    <recommendedName>
        <fullName evidence="1">KRAB domain-containing protein</fullName>
    </recommendedName>
</protein>
<name>A0A5F8H7T7_MONDO</name>
<dbReference type="Pfam" id="PF01352">
    <property type="entry name" value="KRAB"/>
    <property type="match status" value="1"/>
</dbReference>
<evidence type="ECO:0000313" key="2">
    <source>
        <dbReference type="Ensembl" id="ENSMODP00000056020.1"/>
    </source>
</evidence>
<dbReference type="AlphaFoldDB" id="A0A5F8H7T7"/>
<dbReference type="Proteomes" id="UP000002280">
    <property type="component" value="Chromosome 1"/>
</dbReference>
<reference evidence="2" key="3">
    <citation type="submission" date="2025-09" db="UniProtKB">
        <authorList>
            <consortium name="Ensembl"/>
        </authorList>
    </citation>
    <scope>IDENTIFICATION</scope>
</reference>
<feature type="domain" description="KRAB" evidence="1">
    <location>
        <begin position="8"/>
        <end position="79"/>
    </location>
</feature>
<dbReference type="OMA" id="KGHEMIA"/>
<keyword evidence="3" id="KW-1185">Reference proteome</keyword>
<dbReference type="CDD" id="cd07765">
    <property type="entry name" value="KRAB_A-box"/>
    <property type="match status" value="1"/>
</dbReference>
<reference evidence="2" key="2">
    <citation type="submission" date="2025-08" db="UniProtKB">
        <authorList>
            <consortium name="Ensembl"/>
        </authorList>
    </citation>
    <scope>IDENTIFICATION</scope>
</reference>
<dbReference type="InParanoid" id="A0A5F8H7T7"/>
<dbReference type="PANTHER" id="PTHR23232">
    <property type="entry name" value="KRAB DOMAIN C2H2 ZINC FINGER"/>
    <property type="match status" value="1"/>
</dbReference>
<organism evidence="2 3">
    <name type="scientific">Monodelphis domestica</name>
    <name type="common">Gray short-tailed opossum</name>
    <dbReference type="NCBI Taxonomy" id="13616"/>
    <lineage>
        <taxon>Eukaryota</taxon>
        <taxon>Metazoa</taxon>
        <taxon>Chordata</taxon>
        <taxon>Craniata</taxon>
        <taxon>Vertebrata</taxon>
        <taxon>Euteleostomi</taxon>
        <taxon>Mammalia</taxon>
        <taxon>Metatheria</taxon>
        <taxon>Didelphimorphia</taxon>
        <taxon>Didelphidae</taxon>
        <taxon>Monodelphis</taxon>
    </lineage>
</organism>
<dbReference type="GO" id="GO:0006355">
    <property type="term" value="P:regulation of DNA-templated transcription"/>
    <property type="evidence" value="ECO:0007669"/>
    <property type="project" value="InterPro"/>
</dbReference>
<evidence type="ECO:0000313" key="3">
    <source>
        <dbReference type="Proteomes" id="UP000002280"/>
    </source>
</evidence>
<dbReference type="GeneTree" id="ENSGT00950000182890"/>
<dbReference type="InterPro" id="IPR036051">
    <property type="entry name" value="KRAB_dom_sf"/>
</dbReference>
<dbReference type="InterPro" id="IPR001909">
    <property type="entry name" value="KRAB"/>
</dbReference>
<dbReference type="InterPro" id="IPR050169">
    <property type="entry name" value="Krueppel_C2H2_ZnF"/>
</dbReference>
<dbReference type="STRING" id="13616.ENSMODP00000056020"/>
<proteinExistence type="predicted"/>
<evidence type="ECO:0000259" key="1">
    <source>
        <dbReference type="PROSITE" id="PS50805"/>
    </source>
</evidence>
<dbReference type="Bgee" id="ENSMODG00000040993">
    <property type="expression patterns" value="Expressed in placenta and 17 other cell types or tissues"/>
</dbReference>
<dbReference type="SMART" id="SM00349">
    <property type="entry name" value="KRAB"/>
    <property type="match status" value="1"/>
</dbReference>
<sequence>MGLSTFHLTFKDVAVEFTWEEWIYLNSSQRKLYRDVMLENYRNLVFLGFTVSKPDVICRLERKKASWMPEADVPRSSSASEYLKTKQRSHCKI</sequence>
<dbReference type="Gene3D" id="6.10.140.140">
    <property type="match status" value="1"/>
</dbReference>
<dbReference type="SUPFAM" id="SSF109640">
    <property type="entry name" value="KRAB domain (Kruppel-associated box)"/>
    <property type="match status" value="1"/>
</dbReference>
<accession>A0A5F8H7T7</accession>
<dbReference type="PROSITE" id="PS50805">
    <property type="entry name" value="KRAB"/>
    <property type="match status" value="1"/>
</dbReference>